<comment type="caution">
    <text evidence="1">The sequence shown here is derived from an EMBL/GenBank/DDBJ whole genome shotgun (WGS) entry which is preliminary data.</text>
</comment>
<dbReference type="AlphaFoldDB" id="A0A645J1X0"/>
<dbReference type="InterPro" id="IPR050155">
    <property type="entry name" value="HAD-like_hydrolase_sf"/>
</dbReference>
<dbReference type="NCBIfam" id="TIGR01549">
    <property type="entry name" value="HAD-SF-IA-v1"/>
    <property type="match status" value="1"/>
</dbReference>
<dbReference type="Pfam" id="PF13419">
    <property type="entry name" value="HAD_2"/>
    <property type="match status" value="1"/>
</dbReference>
<name>A0A645J1X0_9ZZZZ</name>
<accession>A0A645J1X0</accession>
<dbReference type="InterPro" id="IPR041492">
    <property type="entry name" value="HAD_2"/>
</dbReference>
<protein>
    <submittedName>
        <fullName evidence="1">Phosphoglycolate phosphatase</fullName>
        <ecNumber evidence="1">3.1.3.18</ecNumber>
    </submittedName>
</protein>
<reference evidence="1" key="1">
    <citation type="submission" date="2019-08" db="EMBL/GenBank/DDBJ databases">
        <authorList>
            <person name="Kucharzyk K."/>
            <person name="Murdoch R.W."/>
            <person name="Higgins S."/>
            <person name="Loffler F."/>
        </authorList>
    </citation>
    <scope>NUCLEOTIDE SEQUENCE</scope>
</reference>
<dbReference type="GO" id="GO:0008967">
    <property type="term" value="F:phosphoglycolate phosphatase activity"/>
    <property type="evidence" value="ECO:0007669"/>
    <property type="project" value="UniProtKB-EC"/>
</dbReference>
<evidence type="ECO:0000313" key="1">
    <source>
        <dbReference type="EMBL" id="MPN56699.1"/>
    </source>
</evidence>
<dbReference type="SUPFAM" id="SSF56784">
    <property type="entry name" value="HAD-like"/>
    <property type="match status" value="1"/>
</dbReference>
<dbReference type="InterPro" id="IPR036412">
    <property type="entry name" value="HAD-like_sf"/>
</dbReference>
<dbReference type="InterPro" id="IPR006439">
    <property type="entry name" value="HAD-SF_hydro_IA"/>
</dbReference>
<dbReference type="PANTHER" id="PTHR43434:SF1">
    <property type="entry name" value="PHOSPHOGLYCOLATE PHOSPHATASE"/>
    <property type="match status" value="1"/>
</dbReference>
<organism evidence="1">
    <name type="scientific">bioreactor metagenome</name>
    <dbReference type="NCBI Taxonomy" id="1076179"/>
    <lineage>
        <taxon>unclassified sequences</taxon>
        <taxon>metagenomes</taxon>
        <taxon>ecological metagenomes</taxon>
    </lineage>
</organism>
<gene>
    <name evidence="1" type="primary">gph_85</name>
    <name evidence="1" type="ORF">SDC9_204390</name>
</gene>
<dbReference type="EC" id="3.1.3.18" evidence="1"/>
<dbReference type="PANTHER" id="PTHR43434">
    <property type="entry name" value="PHOSPHOGLYCOLATE PHOSPHATASE"/>
    <property type="match status" value="1"/>
</dbReference>
<sequence length="126" mass="13553">MRDGLAALKKAGWKQAVVTNKPGKVARVILRHLGVESLLDDIVGGNDGFPLKPDPATLLHLLDKYGAAPAHSWVLGDNHTDMNAASNAGMNSAFAAWGFGFLDTSVCDVKVESFEHFTHLLLEENT</sequence>
<dbReference type="GO" id="GO:0005829">
    <property type="term" value="C:cytosol"/>
    <property type="evidence" value="ECO:0007669"/>
    <property type="project" value="TreeGrafter"/>
</dbReference>
<dbReference type="EMBL" id="VSSQ01127343">
    <property type="protein sequence ID" value="MPN56699.1"/>
    <property type="molecule type" value="Genomic_DNA"/>
</dbReference>
<dbReference type="InterPro" id="IPR023214">
    <property type="entry name" value="HAD_sf"/>
</dbReference>
<proteinExistence type="predicted"/>
<keyword evidence="1" id="KW-0378">Hydrolase</keyword>
<dbReference type="GO" id="GO:0006281">
    <property type="term" value="P:DNA repair"/>
    <property type="evidence" value="ECO:0007669"/>
    <property type="project" value="TreeGrafter"/>
</dbReference>
<dbReference type="Gene3D" id="3.40.50.1000">
    <property type="entry name" value="HAD superfamily/HAD-like"/>
    <property type="match status" value="1"/>
</dbReference>